<evidence type="ECO:0000313" key="3">
    <source>
        <dbReference type="Proteomes" id="UP000254716"/>
    </source>
</evidence>
<gene>
    <name evidence="2" type="ORF">NCTC9081_04154</name>
</gene>
<evidence type="ECO:0000313" key="2">
    <source>
        <dbReference type="EMBL" id="STJ18658.1"/>
    </source>
</evidence>
<dbReference type="Proteomes" id="UP000254716">
    <property type="component" value="Unassembled WGS sequence"/>
</dbReference>
<sequence length="51" mass="5717">MFNEEKVAQMAAYLLKKLMYLSDRKAMESLTGKGRGLNAPPQFPGIKSPCR</sequence>
<protein>
    <submittedName>
        <fullName evidence="2">Uncharacterized protein</fullName>
    </submittedName>
</protein>
<reference evidence="2 3" key="1">
    <citation type="submission" date="2018-06" db="EMBL/GenBank/DDBJ databases">
        <authorList>
            <consortium name="Pathogen Informatics"/>
            <person name="Doyle S."/>
        </authorList>
    </citation>
    <scope>NUCLEOTIDE SEQUENCE [LARGE SCALE GENOMIC DNA]</scope>
    <source>
        <strain evidence="2 3">NCTC9081</strain>
    </source>
</reference>
<feature type="region of interest" description="Disordered" evidence="1">
    <location>
        <begin position="31"/>
        <end position="51"/>
    </location>
</feature>
<evidence type="ECO:0000256" key="1">
    <source>
        <dbReference type="SAM" id="MobiDB-lite"/>
    </source>
</evidence>
<name>A0A376W700_ECOLX</name>
<dbReference type="AlphaFoldDB" id="A0A376W700"/>
<proteinExistence type="predicted"/>
<dbReference type="EMBL" id="UGCV01000008">
    <property type="protein sequence ID" value="STJ18658.1"/>
    <property type="molecule type" value="Genomic_DNA"/>
</dbReference>
<accession>A0A376W700</accession>
<organism evidence="2 3">
    <name type="scientific">Escherichia coli</name>
    <dbReference type="NCBI Taxonomy" id="562"/>
    <lineage>
        <taxon>Bacteria</taxon>
        <taxon>Pseudomonadati</taxon>
        <taxon>Pseudomonadota</taxon>
        <taxon>Gammaproteobacteria</taxon>
        <taxon>Enterobacterales</taxon>
        <taxon>Enterobacteriaceae</taxon>
        <taxon>Escherichia</taxon>
    </lineage>
</organism>